<evidence type="ECO:0000313" key="2">
    <source>
        <dbReference type="EMBL" id="PTU30379.1"/>
    </source>
</evidence>
<feature type="domain" description="Methyltransferase" evidence="1">
    <location>
        <begin position="50"/>
        <end position="146"/>
    </location>
</feature>
<evidence type="ECO:0000313" key="3">
    <source>
        <dbReference type="Proteomes" id="UP000244248"/>
    </source>
</evidence>
<dbReference type="Pfam" id="PF13649">
    <property type="entry name" value="Methyltransf_25"/>
    <property type="match status" value="1"/>
</dbReference>
<comment type="caution">
    <text evidence="2">The sequence shown here is derived from an EMBL/GenBank/DDBJ whole genome shotgun (WGS) entry which is preliminary data.</text>
</comment>
<dbReference type="InterPro" id="IPR029063">
    <property type="entry name" value="SAM-dependent_MTases_sf"/>
</dbReference>
<dbReference type="SUPFAM" id="SSF53335">
    <property type="entry name" value="S-adenosyl-L-methionine-dependent methyltransferases"/>
    <property type="match status" value="1"/>
</dbReference>
<protein>
    <submittedName>
        <fullName evidence="2">Methyltransferase type 11</fullName>
    </submittedName>
</protein>
<dbReference type="PANTHER" id="PTHR43591">
    <property type="entry name" value="METHYLTRANSFERASE"/>
    <property type="match status" value="1"/>
</dbReference>
<dbReference type="AlphaFoldDB" id="A0A2T5MCS0"/>
<dbReference type="GO" id="GO:0032259">
    <property type="term" value="P:methylation"/>
    <property type="evidence" value="ECO:0007669"/>
    <property type="project" value="UniProtKB-KW"/>
</dbReference>
<reference evidence="2 3" key="1">
    <citation type="submission" date="2018-04" db="EMBL/GenBank/DDBJ databases">
        <title>Novel species isolated from glacier.</title>
        <authorList>
            <person name="Liu Q."/>
            <person name="Xin Y.-H."/>
        </authorList>
    </citation>
    <scope>NUCLEOTIDE SEQUENCE [LARGE SCALE GENOMIC DNA]</scope>
    <source>
        <strain evidence="2 3">GT1R17</strain>
    </source>
</reference>
<dbReference type="GO" id="GO:0008168">
    <property type="term" value="F:methyltransferase activity"/>
    <property type="evidence" value="ECO:0007669"/>
    <property type="project" value="UniProtKB-KW"/>
</dbReference>
<accession>A0A2T5MCS0</accession>
<dbReference type="PANTHER" id="PTHR43591:SF24">
    <property type="entry name" value="2-METHOXY-6-POLYPRENYL-1,4-BENZOQUINOL METHYLASE, MITOCHONDRIAL"/>
    <property type="match status" value="1"/>
</dbReference>
<keyword evidence="2" id="KW-0808">Transferase</keyword>
<keyword evidence="2" id="KW-0489">Methyltransferase</keyword>
<dbReference type="RefSeq" id="WP_107941324.1">
    <property type="nucleotide sequence ID" value="NZ_QANS01000006.1"/>
</dbReference>
<dbReference type="InterPro" id="IPR041698">
    <property type="entry name" value="Methyltransf_25"/>
</dbReference>
<dbReference type="EMBL" id="QANS01000006">
    <property type="protein sequence ID" value="PTU30379.1"/>
    <property type="molecule type" value="Genomic_DNA"/>
</dbReference>
<evidence type="ECO:0000259" key="1">
    <source>
        <dbReference type="Pfam" id="PF13649"/>
    </source>
</evidence>
<dbReference type="Gene3D" id="3.40.50.150">
    <property type="entry name" value="Vaccinia Virus protein VP39"/>
    <property type="match status" value="1"/>
</dbReference>
<sequence>MTTQNERYIPALGYHWLTSLYDPVVQLTTRESTFKPALIAQANLQAGERVLDLACGTATLTLLAKRAQPAAEVHGVDGDSNILKIAADKAQREGLTIQLQQGLANALPYADSHFDRAMSSLFFHHLTRETKRAAFAELHRVLKPNGELHVADWGQAHNSLMRVAFFGIQLLDGFVTTADNVRGLLPTLMLEAGFVDVCETERYSTVFGTMSLYRARKSA</sequence>
<keyword evidence="3" id="KW-1185">Reference proteome</keyword>
<dbReference type="CDD" id="cd02440">
    <property type="entry name" value="AdoMet_MTases"/>
    <property type="match status" value="1"/>
</dbReference>
<organism evidence="2 3">
    <name type="scientific">Stenotrophobium rhamnosiphilum</name>
    <dbReference type="NCBI Taxonomy" id="2029166"/>
    <lineage>
        <taxon>Bacteria</taxon>
        <taxon>Pseudomonadati</taxon>
        <taxon>Pseudomonadota</taxon>
        <taxon>Gammaproteobacteria</taxon>
        <taxon>Nevskiales</taxon>
        <taxon>Nevskiaceae</taxon>
        <taxon>Stenotrophobium</taxon>
    </lineage>
</organism>
<name>A0A2T5MCS0_9GAMM</name>
<dbReference type="OrthoDB" id="5750352at2"/>
<gene>
    <name evidence="2" type="ORF">CJD38_15680</name>
</gene>
<proteinExistence type="predicted"/>
<dbReference type="Proteomes" id="UP000244248">
    <property type="component" value="Unassembled WGS sequence"/>
</dbReference>